<gene>
    <name evidence="5" type="ORF">SYNTR_1439</name>
</gene>
<dbReference type="Proteomes" id="UP000426444">
    <property type="component" value="Chromosome"/>
</dbReference>
<evidence type="ECO:0000259" key="4">
    <source>
        <dbReference type="Pfam" id="PF14689"/>
    </source>
</evidence>
<keyword evidence="2" id="KW-0808">Transferase</keyword>
<name>A0A6I6DGN6_9FIRM</name>
<keyword evidence="3" id="KW-0418">Kinase</keyword>
<evidence type="ECO:0000313" key="5">
    <source>
        <dbReference type="EMBL" id="QGU00033.1"/>
    </source>
</evidence>
<dbReference type="KEGG" id="salq:SYNTR_1439"/>
<dbReference type="Gene3D" id="1.10.287.130">
    <property type="match status" value="1"/>
</dbReference>
<protein>
    <recommendedName>
        <fullName evidence="4">SpoOB alpha-helical domain-containing protein</fullName>
    </recommendedName>
</protein>
<dbReference type="Pfam" id="PF14689">
    <property type="entry name" value="SPOB_a"/>
    <property type="match status" value="1"/>
</dbReference>
<accession>A0A6I6DGN6</accession>
<evidence type="ECO:0000313" key="6">
    <source>
        <dbReference type="Proteomes" id="UP000426444"/>
    </source>
</evidence>
<dbReference type="SUPFAM" id="SSF55890">
    <property type="entry name" value="Sporulation response regulatory protein Spo0B"/>
    <property type="match status" value="1"/>
</dbReference>
<reference evidence="6" key="1">
    <citation type="journal article" date="2019" name="Microbiology">
        <title>Complete Genome Sequence of an Uncultured Bacterium of the Candidate Phylum Bipolaricaulota.</title>
        <authorList>
            <person name="Kadnikov V.V."/>
            <person name="Mardanov A.V."/>
            <person name="Beletsky A.V."/>
            <person name="Frank Y.A."/>
            <person name="Karnachuk O.V."/>
            <person name="Ravin N.V."/>
        </authorList>
    </citation>
    <scope>NUCLEOTIDE SEQUENCE [LARGE SCALE GENOMIC DNA]</scope>
</reference>
<evidence type="ECO:0000256" key="2">
    <source>
        <dbReference type="ARBA" id="ARBA00022679"/>
    </source>
</evidence>
<evidence type="ECO:0000256" key="1">
    <source>
        <dbReference type="ARBA" id="ARBA00022553"/>
    </source>
</evidence>
<keyword evidence="1" id="KW-0597">Phosphoprotein</keyword>
<sequence length="156" mass="18113">MKGVEIVDYLKTVSLIKRARHDFGNHLQVLNGYLELGRPEHVKEYIGQIIDEMNAEKIIFSLDNPEASLYFYEQLLLARNIGVNLVYSNIDSNCFEIIKRDNEPINSLKSLINDNNIDINEDMVVELDISKDSIDSNDVKMKFTFEKESRIIRLFI</sequence>
<dbReference type="InterPro" id="IPR039506">
    <property type="entry name" value="SPOB_a"/>
</dbReference>
<organism evidence="5 6">
    <name type="scientific">Candidatus Syntrophocurvum alkaliphilum</name>
    <dbReference type="NCBI Taxonomy" id="2293317"/>
    <lineage>
        <taxon>Bacteria</taxon>
        <taxon>Bacillati</taxon>
        <taxon>Bacillota</taxon>
        <taxon>Clostridia</taxon>
        <taxon>Eubacteriales</taxon>
        <taxon>Syntrophomonadaceae</taxon>
        <taxon>Candidatus Syntrophocurvum</taxon>
    </lineage>
</organism>
<proteinExistence type="predicted"/>
<feature type="domain" description="SpoOB alpha-helical" evidence="4">
    <location>
        <begin position="10"/>
        <end position="61"/>
    </location>
</feature>
<dbReference type="GO" id="GO:0000155">
    <property type="term" value="F:phosphorelay sensor kinase activity"/>
    <property type="evidence" value="ECO:0007669"/>
    <property type="project" value="InterPro"/>
</dbReference>
<dbReference type="InterPro" id="IPR016120">
    <property type="entry name" value="Sig_transdc_His_kin_SpoOB"/>
</dbReference>
<dbReference type="AlphaFoldDB" id="A0A6I6DGN6"/>
<dbReference type="EMBL" id="CP046457">
    <property type="protein sequence ID" value="QGU00033.1"/>
    <property type="molecule type" value="Genomic_DNA"/>
</dbReference>
<dbReference type="OrthoDB" id="3173688at2"/>
<evidence type="ECO:0000256" key="3">
    <source>
        <dbReference type="ARBA" id="ARBA00022777"/>
    </source>
</evidence>
<keyword evidence="6" id="KW-1185">Reference proteome</keyword>